<protein>
    <submittedName>
        <fullName evidence="2">Uncharacterized protein</fullName>
    </submittedName>
</protein>
<evidence type="ECO:0000313" key="2">
    <source>
        <dbReference type="EMBL" id="RZT91396.1"/>
    </source>
</evidence>
<sequence>MAEAVERIVVQTTAEDKKAIVAKARKLDLPIAELMRRGAFAYQSAEADEELATLADAAKAAAERAAASIDDALDFIEASNKRIAAMEAKAAGAGPRRAAPRSVSRKAA</sequence>
<dbReference type="Proteomes" id="UP000293671">
    <property type="component" value="Unassembled WGS sequence"/>
</dbReference>
<dbReference type="RefSeq" id="WP_130434875.1">
    <property type="nucleotide sequence ID" value="NZ_SHKP01000011.1"/>
</dbReference>
<dbReference type="OrthoDB" id="5297950at2"/>
<feature type="compositionally biased region" description="Low complexity" evidence="1">
    <location>
        <begin position="89"/>
        <end position="102"/>
    </location>
</feature>
<evidence type="ECO:0000313" key="3">
    <source>
        <dbReference type="Proteomes" id="UP000293671"/>
    </source>
</evidence>
<proteinExistence type="predicted"/>
<comment type="caution">
    <text evidence="2">The sequence shown here is derived from an EMBL/GenBank/DDBJ whole genome shotgun (WGS) entry which is preliminary data.</text>
</comment>
<dbReference type="EMBL" id="SHKP01000011">
    <property type="protein sequence ID" value="RZT91396.1"/>
    <property type="molecule type" value="Genomic_DNA"/>
</dbReference>
<accession>A0A4Q7V4H3</accession>
<feature type="region of interest" description="Disordered" evidence="1">
    <location>
        <begin position="89"/>
        <end position="108"/>
    </location>
</feature>
<evidence type="ECO:0000256" key="1">
    <source>
        <dbReference type="SAM" id="MobiDB-lite"/>
    </source>
</evidence>
<organism evidence="2 3">
    <name type="scientific">Rivibacter subsaxonicus</name>
    <dbReference type="NCBI Taxonomy" id="457575"/>
    <lineage>
        <taxon>Bacteria</taxon>
        <taxon>Pseudomonadati</taxon>
        <taxon>Pseudomonadota</taxon>
        <taxon>Betaproteobacteria</taxon>
        <taxon>Burkholderiales</taxon>
        <taxon>Rivibacter</taxon>
    </lineage>
</organism>
<keyword evidence="3" id="KW-1185">Reference proteome</keyword>
<dbReference type="AlphaFoldDB" id="A0A4Q7V4H3"/>
<reference evidence="2 3" key="1">
    <citation type="submission" date="2019-02" db="EMBL/GenBank/DDBJ databases">
        <title>Genomic Encyclopedia of Type Strains, Phase IV (KMG-IV): sequencing the most valuable type-strain genomes for metagenomic binning, comparative biology and taxonomic classification.</title>
        <authorList>
            <person name="Goeker M."/>
        </authorList>
    </citation>
    <scope>NUCLEOTIDE SEQUENCE [LARGE SCALE GENOMIC DNA]</scope>
    <source>
        <strain evidence="2 3">DSM 19570</strain>
    </source>
</reference>
<name>A0A4Q7V4H3_9BURK</name>
<gene>
    <name evidence="2" type="ORF">EV670_3666</name>
</gene>